<evidence type="ECO:0000259" key="1">
    <source>
        <dbReference type="PROSITE" id="PS50181"/>
    </source>
</evidence>
<evidence type="ECO:0000313" key="2">
    <source>
        <dbReference type="EMBL" id="TFK54262.1"/>
    </source>
</evidence>
<dbReference type="Proteomes" id="UP000305948">
    <property type="component" value="Unassembled WGS sequence"/>
</dbReference>
<protein>
    <recommendedName>
        <fullName evidence="1">F-box domain-containing protein</fullName>
    </recommendedName>
</protein>
<name>A0A5C3NAG3_9AGAM</name>
<reference evidence="2 3" key="1">
    <citation type="journal article" date="2019" name="Nat. Ecol. Evol.">
        <title>Megaphylogeny resolves global patterns of mushroom evolution.</title>
        <authorList>
            <person name="Varga T."/>
            <person name="Krizsan K."/>
            <person name="Foldi C."/>
            <person name="Dima B."/>
            <person name="Sanchez-Garcia M."/>
            <person name="Sanchez-Ramirez S."/>
            <person name="Szollosi G.J."/>
            <person name="Szarkandi J.G."/>
            <person name="Papp V."/>
            <person name="Albert L."/>
            <person name="Andreopoulos W."/>
            <person name="Angelini C."/>
            <person name="Antonin V."/>
            <person name="Barry K.W."/>
            <person name="Bougher N.L."/>
            <person name="Buchanan P."/>
            <person name="Buyck B."/>
            <person name="Bense V."/>
            <person name="Catcheside P."/>
            <person name="Chovatia M."/>
            <person name="Cooper J."/>
            <person name="Damon W."/>
            <person name="Desjardin D."/>
            <person name="Finy P."/>
            <person name="Geml J."/>
            <person name="Haridas S."/>
            <person name="Hughes K."/>
            <person name="Justo A."/>
            <person name="Karasinski D."/>
            <person name="Kautmanova I."/>
            <person name="Kiss B."/>
            <person name="Kocsube S."/>
            <person name="Kotiranta H."/>
            <person name="LaButti K.M."/>
            <person name="Lechner B.E."/>
            <person name="Liimatainen K."/>
            <person name="Lipzen A."/>
            <person name="Lukacs Z."/>
            <person name="Mihaltcheva S."/>
            <person name="Morgado L.N."/>
            <person name="Niskanen T."/>
            <person name="Noordeloos M.E."/>
            <person name="Ohm R.A."/>
            <person name="Ortiz-Santana B."/>
            <person name="Ovrebo C."/>
            <person name="Racz N."/>
            <person name="Riley R."/>
            <person name="Savchenko A."/>
            <person name="Shiryaev A."/>
            <person name="Soop K."/>
            <person name="Spirin V."/>
            <person name="Szebenyi C."/>
            <person name="Tomsovsky M."/>
            <person name="Tulloss R.E."/>
            <person name="Uehling J."/>
            <person name="Grigoriev I.V."/>
            <person name="Vagvolgyi C."/>
            <person name="Papp T."/>
            <person name="Martin F.M."/>
            <person name="Miettinen O."/>
            <person name="Hibbett D.S."/>
            <person name="Nagy L.G."/>
        </authorList>
    </citation>
    <scope>NUCLEOTIDE SEQUENCE [LARGE SCALE GENOMIC DNA]</scope>
    <source>
        <strain evidence="2 3">OMC1185</strain>
    </source>
</reference>
<dbReference type="InterPro" id="IPR001810">
    <property type="entry name" value="F-box_dom"/>
</dbReference>
<dbReference type="InterPro" id="IPR036047">
    <property type="entry name" value="F-box-like_dom_sf"/>
</dbReference>
<proteinExistence type="predicted"/>
<dbReference type="SUPFAM" id="SSF81383">
    <property type="entry name" value="F-box domain"/>
    <property type="match status" value="1"/>
</dbReference>
<keyword evidence="3" id="KW-1185">Reference proteome</keyword>
<sequence>MFEKLPDEIVLQILTGLCIRDLFNAQGTCAQTSRVLHERGPWYDALCNVLALPRSAVTTVLKGASVEEVRHRAMKAQYVNENWARTRVHPRHVRTYRWRGLRDIQILPGGEWLVCVSMDGTLEMRKVERSLQVVIASRFFLGIVPLYRKTCCSRLYVYEVVVSPEPNLRCMIAISTSDLGRQARSFRNAAISGNILAFDCYWDGRDMLCLRSIIPNSDGVQEQAAFLYDKSNCTIHILSSHIVLLADGSSIQVHKIPRLYPVSDTNASPEVVENEIIFSHQLQLTSPGNMSGSPAVWDHLNGGHIGPMTLLGPGTLHIVQPSADLKNYELSTFRVPEIIASYPAVGLRYGLSAQIEPGHGLVFRTVKHPDVVEHDDKEQRPPVSSDRVPMGHFVVDEIKHLAPIAVRIDEWTGRACLILEDGPDHRSLAILDIV</sequence>
<evidence type="ECO:0000313" key="3">
    <source>
        <dbReference type="Proteomes" id="UP000305948"/>
    </source>
</evidence>
<dbReference type="EMBL" id="ML213506">
    <property type="protein sequence ID" value="TFK54262.1"/>
    <property type="molecule type" value="Genomic_DNA"/>
</dbReference>
<accession>A0A5C3NAG3</accession>
<dbReference type="OrthoDB" id="3268567at2759"/>
<organism evidence="2 3">
    <name type="scientific">Heliocybe sulcata</name>
    <dbReference type="NCBI Taxonomy" id="5364"/>
    <lineage>
        <taxon>Eukaryota</taxon>
        <taxon>Fungi</taxon>
        <taxon>Dikarya</taxon>
        <taxon>Basidiomycota</taxon>
        <taxon>Agaricomycotina</taxon>
        <taxon>Agaricomycetes</taxon>
        <taxon>Gloeophyllales</taxon>
        <taxon>Gloeophyllaceae</taxon>
        <taxon>Heliocybe</taxon>
    </lineage>
</organism>
<dbReference type="AlphaFoldDB" id="A0A5C3NAG3"/>
<feature type="domain" description="F-box" evidence="1">
    <location>
        <begin position="1"/>
        <end position="45"/>
    </location>
</feature>
<gene>
    <name evidence="2" type="ORF">OE88DRAFT_1732938</name>
</gene>
<dbReference type="PROSITE" id="PS50181">
    <property type="entry name" value="FBOX"/>
    <property type="match status" value="1"/>
</dbReference>